<keyword evidence="1" id="KW-0472">Membrane</keyword>
<evidence type="ECO:0008006" key="4">
    <source>
        <dbReference type="Google" id="ProtNLM"/>
    </source>
</evidence>
<protein>
    <recommendedName>
        <fullName evidence="4">ABC-2 type transport system permease protein</fullName>
    </recommendedName>
</protein>
<feature type="transmembrane region" description="Helical" evidence="1">
    <location>
        <begin position="26"/>
        <end position="45"/>
    </location>
</feature>
<keyword evidence="1" id="KW-1133">Transmembrane helix</keyword>
<evidence type="ECO:0000313" key="3">
    <source>
        <dbReference type="Proteomes" id="UP000199111"/>
    </source>
</evidence>
<feature type="transmembrane region" description="Helical" evidence="1">
    <location>
        <begin position="217"/>
        <end position="237"/>
    </location>
</feature>
<sequence length="245" mass="25509">MTPIDIPFTRLLRVETRKLFDTRSGLILAVSAIGLALVAVVARGLTSEPRWFTLAGTAAIPLGTLLPVLAILTVTGEWRHRTALTTFVLEPRRGRVLAAKCLPPLAVTVAGCVFALLAALPMTAVAAAVHGVEATWTVAPAKVLGWIATMVLVTGQGLGMGLALLNAPAAIVICLASTALWSTVARLGDMGAILAGWLDLNLTTNPLMNGGLTGDAALRLTVSVFVWIVVPVAAGILRISRKEIG</sequence>
<name>A0A1I4EZY4_9ACTN</name>
<feature type="transmembrane region" description="Helical" evidence="1">
    <location>
        <begin position="172"/>
        <end position="197"/>
    </location>
</feature>
<evidence type="ECO:0000256" key="1">
    <source>
        <dbReference type="SAM" id="Phobius"/>
    </source>
</evidence>
<feature type="transmembrane region" description="Helical" evidence="1">
    <location>
        <begin position="102"/>
        <end position="131"/>
    </location>
</feature>
<feature type="transmembrane region" description="Helical" evidence="1">
    <location>
        <begin position="51"/>
        <end position="74"/>
    </location>
</feature>
<dbReference type="EMBL" id="FOQY01000054">
    <property type="protein sequence ID" value="SFL10640.1"/>
    <property type="molecule type" value="Genomic_DNA"/>
</dbReference>
<keyword evidence="3" id="KW-1185">Reference proteome</keyword>
<organism evidence="2 3">
    <name type="scientific">Streptosporangium canum</name>
    <dbReference type="NCBI Taxonomy" id="324952"/>
    <lineage>
        <taxon>Bacteria</taxon>
        <taxon>Bacillati</taxon>
        <taxon>Actinomycetota</taxon>
        <taxon>Actinomycetes</taxon>
        <taxon>Streptosporangiales</taxon>
        <taxon>Streptosporangiaceae</taxon>
        <taxon>Streptosporangium</taxon>
    </lineage>
</organism>
<accession>A0A1I4EZY4</accession>
<evidence type="ECO:0000313" key="2">
    <source>
        <dbReference type="EMBL" id="SFL10640.1"/>
    </source>
</evidence>
<dbReference type="RefSeq" id="WP_093892050.1">
    <property type="nucleotide sequence ID" value="NZ_FOQY01000054.1"/>
</dbReference>
<proteinExistence type="predicted"/>
<dbReference type="AlphaFoldDB" id="A0A1I4EZY4"/>
<gene>
    <name evidence="2" type="ORF">SAMN05216275_15436</name>
</gene>
<keyword evidence="1" id="KW-0812">Transmembrane</keyword>
<dbReference type="GeneID" id="96303548"/>
<feature type="transmembrane region" description="Helical" evidence="1">
    <location>
        <begin position="143"/>
        <end position="165"/>
    </location>
</feature>
<dbReference type="Proteomes" id="UP000199111">
    <property type="component" value="Unassembled WGS sequence"/>
</dbReference>
<reference evidence="3" key="1">
    <citation type="submission" date="2016-10" db="EMBL/GenBank/DDBJ databases">
        <authorList>
            <person name="Varghese N."/>
            <person name="Submissions S."/>
        </authorList>
    </citation>
    <scope>NUCLEOTIDE SEQUENCE [LARGE SCALE GENOMIC DNA]</scope>
    <source>
        <strain evidence="3">CGMCC 4.2126</strain>
    </source>
</reference>